<reference evidence="5 6" key="1">
    <citation type="submission" date="2015-07" db="EMBL/GenBank/DDBJ databases">
        <title>Genome analysis of myxobacterium Chondromyces crocatus Cm c5 reveals a high potential for natural compound synthesis and the genetic basis for the loss of fruiting body formation.</title>
        <authorList>
            <person name="Zaburannyi N."/>
            <person name="Bunk B."/>
            <person name="Maier J."/>
            <person name="Overmann J."/>
            <person name="Mueller R."/>
        </authorList>
    </citation>
    <scope>NUCLEOTIDE SEQUENCE [LARGE SCALE GENOMIC DNA]</scope>
    <source>
        <strain evidence="5 6">Cm c5</strain>
    </source>
</reference>
<gene>
    <name evidence="5" type="ORF">CMC5_019350</name>
</gene>
<dbReference type="Gene3D" id="1.10.8.60">
    <property type="match status" value="1"/>
</dbReference>
<dbReference type="Proteomes" id="UP000067626">
    <property type="component" value="Chromosome"/>
</dbReference>
<evidence type="ECO:0000256" key="2">
    <source>
        <dbReference type="ARBA" id="ARBA00022840"/>
    </source>
</evidence>
<dbReference type="InterPro" id="IPR002078">
    <property type="entry name" value="Sigma_54_int"/>
</dbReference>
<proteinExistence type="predicted"/>
<keyword evidence="6" id="KW-1185">Reference proteome</keyword>
<dbReference type="Pfam" id="PF00158">
    <property type="entry name" value="Sigma54_activat"/>
    <property type="match status" value="1"/>
</dbReference>
<dbReference type="AlphaFoldDB" id="A0A0K1EB33"/>
<dbReference type="KEGG" id="ccro:CMC5_019350"/>
<keyword evidence="1" id="KW-0547">Nucleotide-binding</keyword>
<dbReference type="InterPro" id="IPR003593">
    <property type="entry name" value="AAA+_ATPase"/>
</dbReference>
<dbReference type="OrthoDB" id="9814761at2"/>
<dbReference type="Pfam" id="PF25601">
    <property type="entry name" value="AAA_lid_14"/>
    <property type="match status" value="1"/>
</dbReference>
<keyword evidence="2" id="KW-0067">ATP-binding</keyword>
<dbReference type="PROSITE" id="PS00675">
    <property type="entry name" value="SIGMA54_INTERACT_1"/>
    <property type="match status" value="1"/>
</dbReference>
<organism evidence="5 6">
    <name type="scientific">Chondromyces crocatus</name>
    <dbReference type="NCBI Taxonomy" id="52"/>
    <lineage>
        <taxon>Bacteria</taxon>
        <taxon>Pseudomonadati</taxon>
        <taxon>Myxococcota</taxon>
        <taxon>Polyangia</taxon>
        <taxon>Polyangiales</taxon>
        <taxon>Polyangiaceae</taxon>
        <taxon>Chondromyces</taxon>
    </lineage>
</organism>
<dbReference type="PANTHER" id="PTHR32071">
    <property type="entry name" value="TRANSCRIPTIONAL REGULATORY PROTEIN"/>
    <property type="match status" value="1"/>
</dbReference>
<dbReference type="EMBL" id="CP012159">
    <property type="protein sequence ID" value="AKT37793.1"/>
    <property type="molecule type" value="Genomic_DNA"/>
</dbReference>
<evidence type="ECO:0000259" key="4">
    <source>
        <dbReference type="PROSITE" id="PS50045"/>
    </source>
</evidence>
<dbReference type="SMART" id="SM00382">
    <property type="entry name" value="AAA"/>
    <property type="match status" value="1"/>
</dbReference>
<dbReference type="PROSITE" id="PS50045">
    <property type="entry name" value="SIGMA54_INTERACT_4"/>
    <property type="match status" value="1"/>
</dbReference>
<dbReference type="RefSeq" id="WP_082362351.1">
    <property type="nucleotide sequence ID" value="NZ_CP012159.1"/>
</dbReference>
<feature type="compositionally biased region" description="Acidic residues" evidence="3">
    <location>
        <begin position="581"/>
        <end position="591"/>
    </location>
</feature>
<dbReference type="GO" id="GO:0006355">
    <property type="term" value="P:regulation of DNA-templated transcription"/>
    <property type="evidence" value="ECO:0007669"/>
    <property type="project" value="InterPro"/>
</dbReference>
<evidence type="ECO:0000313" key="5">
    <source>
        <dbReference type="EMBL" id="AKT37793.1"/>
    </source>
</evidence>
<dbReference type="PATRIC" id="fig|52.7.peg.2084"/>
<feature type="region of interest" description="Disordered" evidence="3">
    <location>
        <begin position="576"/>
        <end position="609"/>
    </location>
</feature>
<dbReference type="InterPro" id="IPR025662">
    <property type="entry name" value="Sigma_54_int_dom_ATP-bd_1"/>
</dbReference>
<dbReference type="InterPro" id="IPR027417">
    <property type="entry name" value="P-loop_NTPase"/>
</dbReference>
<dbReference type="SUPFAM" id="SSF52540">
    <property type="entry name" value="P-loop containing nucleoside triphosphate hydrolases"/>
    <property type="match status" value="1"/>
</dbReference>
<sequence length="657" mass="73912">MILIDERLPKEPLHSEVVLHVRRHLRRSLRAGRGTAGDLALLFGLSSDEEKRLKLRRALDSASKIEAAAELIANARTAKPSVISLGHDDEHLDRCRAWLRLRKAEERAFDGIVATDLEMLLELSKARDYATGNTPEVPAGLAIPILIEGETGTGKELVARAIHDIWVREQENKGGFHVVQVSGLPPDLINDELFGHVRGAYTGAQSERPGRLEEADHGTLLIDEIGDLPLAAQVRLLRFLQDQKLSRVGENRERQIQVRILAATWHTLDEDIARGAFRRDLLHRIRVGWLRLPPLRKRRGVFTDVIPELLHKLGQKALPPITRSATEALSLHQWPGNLRELVGVLRLALSSAGGSTVRLEDLPPHLQRPYLEQPLFKRAPGFLCDEADGQGLTAELASWRVKEVARSLDALEAPEAAADIAGLHNFFATIPDASEDHKTVVQHLQHHQELTREQGRLTAIETEWRQIRSAPQLPDEVVRALVEAQQKALTKREAVDLELIELSRSTHLIESPWFKLLSEIREIPVFAQQDLMRILQGFIPMVTLAVSVFPDLIEKVRSFSSKGSILEQMRKALGQTQPSFDEADSATELQEEGTTNESADQDALPTKPRDYSREHWEVVLSHFRSKSSAARFLKMDQKTITSHLRRLDIEERWTGNN</sequence>
<feature type="domain" description="Sigma-54 factor interaction" evidence="4">
    <location>
        <begin position="112"/>
        <end position="350"/>
    </location>
</feature>
<dbReference type="FunFam" id="3.40.50.300:FF:000006">
    <property type="entry name" value="DNA-binding transcriptional regulator NtrC"/>
    <property type="match status" value="1"/>
</dbReference>
<evidence type="ECO:0000256" key="3">
    <source>
        <dbReference type="SAM" id="MobiDB-lite"/>
    </source>
</evidence>
<dbReference type="InterPro" id="IPR058031">
    <property type="entry name" value="AAA_lid_NorR"/>
</dbReference>
<dbReference type="GO" id="GO:0005524">
    <property type="term" value="F:ATP binding"/>
    <property type="evidence" value="ECO:0007669"/>
    <property type="project" value="UniProtKB-KW"/>
</dbReference>
<protein>
    <recommendedName>
        <fullName evidence="4">Sigma-54 factor interaction domain-containing protein</fullName>
    </recommendedName>
</protein>
<accession>A0A0K1EB33</accession>
<dbReference type="Gene3D" id="3.40.50.300">
    <property type="entry name" value="P-loop containing nucleotide triphosphate hydrolases"/>
    <property type="match status" value="1"/>
</dbReference>
<evidence type="ECO:0000313" key="6">
    <source>
        <dbReference type="Proteomes" id="UP000067626"/>
    </source>
</evidence>
<dbReference type="CDD" id="cd00009">
    <property type="entry name" value="AAA"/>
    <property type="match status" value="1"/>
</dbReference>
<evidence type="ECO:0000256" key="1">
    <source>
        <dbReference type="ARBA" id="ARBA00022741"/>
    </source>
</evidence>
<name>A0A0K1EB33_CHOCO</name>
<dbReference type="STRING" id="52.CMC5_019350"/>